<dbReference type="InterPro" id="IPR009874">
    <property type="entry name" value="DUF1428"/>
</dbReference>
<evidence type="ECO:0000313" key="2">
    <source>
        <dbReference type="Proteomes" id="UP000263993"/>
    </source>
</evidence>
<keyword evidence="2" id="KW-1185">Reference proteome</keyword>
<organism evidence="1 2">
    <name type="scientific">Undibacter mobilis</name>
    <dbReference type="NCBI Taxonomy" id="2292256"/>
    <lineage>
        <taxon>Bacteria</taxon>
        <taxon>Pseudomonadati</taxon>
        <taxon>Pseudomonadota</taxon>
        <taxon>Alphaproteobacteria</taxon>
        <taxon>Hyphomicrobiales</taxon>
        <taxon>Nitrobacteraceae</taxon>
        <taxon>Undibacter</taxon>
    </lineage>
</organism>
<gene>
    <name evidence="1" type="ORF">DXH78_05920</name>
</gene>
<dbReference type="EMBL" id="QRGO01000001">
    <property type="protein sequence ID" value="RDV04159.1"/>
    <property type="molecule type" value="Genomic_DNA"/>
</dbReference>
<dbReference type="Proteomes" id="UP000263993">
    <property type="component" value="Unassembled WGS sequence"/>
</dbReference>
<dbReference type="PIRSF" id="PIRSF007028">
    <property type="entry name" value="UCP007028"/>
    <property type="match status" value="1"/>
</dbReference>
<dbReference type="Pfam" id="PF07237">
    <property type="entry name" value="DUF1428"/>
    <property type="match status" value="1"/>
</dbReference>
<proteinExistence type="predicted"/>
<reference evidence="2" key="1">
    <citation type="submission" date="2018-08" db="EMBL/GenBank/DDBJ databases">
        <authorList>
            <person name="Kim S.-J."/>
            <person name="Jung G.-Y."/>
        </authorList>
    </citation>
    <scope>NUCLEOTIDE SEQUENCE [LARGE SCALE GENOMIC DNA]</scope>
    <source>
        <strain evidence="2">GY_H</strain>
    </source>
</reference>
<protein>
    <submittedName>
        <fullName evidence="1">DUF1428 domain-containing protein</fullName>
    </submittedName>
</protein>
<accession>A0A371B972</accession>
<dbReference type="Gene3D" id="3.30.70.100">
    <property type="match status" value="1"/>
</dbReference>
<sequence>MTYVDGFIVPVPKKKVAAYKKIAALAGKIWMEHGALSYVEAVADDVKPGKWTSFPQSVKLKKDEVVIFSYITYKSRKSRDAVMKKVMSDKRLKMDMSAMPFDGKRMIFGGFKSIVEK</sequence>
<dbReference type="SUPFAM" id="SSF54909">
    <property type="entry name" value="Dimeric alpha+beta barrel"/>
    <property type="match status" value="1"/>
</dbReference>
<name>A0A371B972_9BRAD</name>
<dbReference type="AlphaFoldDB" id="A0A371B972"/>
<dbReference type="RefSeq" id="WP_115516186.1">
    <property type="nucleotide sequence ID" value="NZ_QRGO01000001.1"/>
</dbReference>
<dbReference type="InterPro" id="IPR011008">
    <property type="entry name" value="Dimeric_a/b-barrel"/>
</dbReference>
<dbReference type="OrthoDB" id="9792392at2"/>
<comment type="caution">
    <text evidence="1">The sequence shown here is derived from an EMBL/GenBank/DDBJ whole genome shotgun (WGS) entry which is preliminary data.</text>
</comment>
<evidence type="ECO:0000313" key="1">
    <source>
        <dbReference type="EMBL" id="RDV04159.1"/>
    </source>
</evidence>